<feature type="transmembrane region" description="Helical" evidence="18">
    <location>
        <begin position="36"/>
        <end position="58"/>
    </location>
</feature>
<evidence type="ECO:0000256" key="8">
    <source>
        <dbReference type="ARBA" id="ARBA00022989"/>
    </source>
</evidence>
<comment type="subcellular location">
    <subcellularLocation>
        <location evidence="1">Cell membrane</location>
        <topology evidence="1">Multi-pass membrane protein</topology>
    </subcellularLocation>
    <subcellularLocation>
        <location evidence="16">Membrane</location>
        <topology evidence="16">Multi-pass membrane protein</topology>
    </subcellularLocation>
</comment>
<evidence type="ECO:0000256" key="3">
    <source>
        <dbReference type="ARBA" id="ARBA00015325"/>
    </source>
</evidence>
<comment type="function">
    <text evidence="11">Required for the insertion and/or proper folding and/or complex formation of integral membrane proteins into the membrane. Involved in integration of membrane proteins that insert both dependently and independently of the Sec translocase complex, as well as at least some lipoproteins. Aids folding of multispanning membrane proteins.</text>
</comment>
<protein>
    <recommendedName>
        <fullName evidence="3">Membrane protein insertase YidC</fullName>
    </recommendedName>
    <alternativeName>
        <fullName evidence="15">Foldase YidC</fullName>
    </alternativeName>
    <alternativeName>
        <fullName evidence="14">Membrane integrase YidC</fullName>
    </alternativeName>
    <alternativeName>
        <fullName evidence="13">Membrane protein YidC</fullName>
    </alternativeName>
</protein>
<feature type="transmembrane region" description="Helical" evidence="18">
    <location>
        <begin position="218"/>
        <end position="243"/>
    </location>
</feature>
<feature type="domain" description="Membrane insertase YidC/Oxa/ALB C-terminal" evidence="19">
    <location>
        <begin position="38"/>
        <end position="257"/>
    </location>
</feature>
<dbReference type="NCBIfam" id="TIGR03592">
    <property type="entry name" value="yidC_oxa1_cterm"/>
    <property type="match status" value="1"/>
</dbReference>
<evidence type="ECO:0000256" key="2">
    <source>
        <dbReference type="ARBA" id="ARBA00010527"/>
    </source>
</evidence>
<dbReference type="GO" id="GO:0015031">
    <property type="term" value="P:protein transport"/>
    <property type="evidence" value="ECO:0007669"/>
    <property type="project" value="UniProtKB-KW"/>
</dbReference>
<keyword evidence="4" id="KW-0813">Transport</keyword>
<dbReference type="PANTHER" id="PTHR12428">
    <property type="entry name" value="OXA1"/>
    <property type="match status" value="1"/>
</dbReference>
<dbReference type="GO" id="GO:0051205">
    <property type="term" value="P:protein insertion into membrane"/>
    <property type="evidence" value="ECO:0007669"/>
    <property type="project" value="TreeGrafter"/>
</dbReference>
<comment type="subunit">
    <text evidence="12">Interacts with the Sec translocase complex via SecD. Specifically interacts with transmembrane segments of nascent integral membrane proteins during membrane integration.</text>
</comment>
<dbReference type="GO" id="GO:0005886">
    <property type="term" value="C:plasma membrane"/>
    <property type="evidence" value="ECO:0007669"/>
    <property type="project" value="UniProtKB-SubCell"/>
</dbReference>
<keyword evidence="6 16" id="KW-0812">Transmembrane</keyword>
<dbReference type="EMBL" id="JADJIB010000005">
    <property type="protein sequence ID" value="MBK7274406.1"/>
    <property type="molecule type" value="Genomic_DNA"/>
</dbReference>
<sequence>MGDFINLILSPLTIGEAWVMLAWHKVWTTIGIGGGWAWALSIVGLTVVVRIVLIPLFVKQIHSSRRMQLIQPEMQKIQAKYKGKTDPESRQAMTQETMDLYKKTGTNPFSSCLPILLQSPFFFALFTVLNNLKGIAEGTHPAIGPITPAVAHEIESSNIFGAPFSSTFLGSTDTATKIVTVVLIILMSVSTFTTQRQLMRKNLPDSALDNPFMKQQTVLLYLMPIFFALSGINFPIGVLLYWLTTNVWSMGQQFYVIRRMPAPGSAAERALHERQERKGKTVTPFSIRGLERDAAAGAAADETVQDAPNTVNRQRQQPKSKKRAKRSGPATGAAGTDDAEGSAADGKPTDQ</sequence>
<reference evidence="20 21" key="1">
    <citation type="submission" date="2020-10" db="EMBL/GenBank/DDBJ databases">
        <title>Connecting structure to function with the recovery of over 1000 high-quality activated sludge metagenome-assembled genomes encoding full-length rRNA genes using long-read sequencing.</title>
        <authorList>
            <person name="Singleton C.M."/>
            <person name="Petriglieri F."/>
            <person name="Kristensen J.M."/>
            <person name="Kirkegaard R.H."/>
            <person name="Michaelsen T.Y."/>
            <person name="Andersen M.H."/>
            <person name="Karst S.M."/>
            <person name="Dueholm M.S."/>
            <person name="Nielsen P.H."/>
            <person name="Albertsen M."/>
        </authorList>
    </citation>
    <scope>NUCLEOTIDE SEQUENCE [LARGE SCALE GENOMIC DNA]</scope>
    <source>
        <strain evidence="20">Ega_18-Q3-R5-49_MAXAC.001</strain>
    </source>
</reference>
<organism evidence="20 21">
    <name type="scientific">Candidatus Phosphoribacter hodrii</name>
    <dbReference type="NCBI Taxonomy" id="2953743"/>
    <lineage>
        <taxon>Bacteria</taxon>
        <taxon>Bacillati</taxon>
        <taxon>Actinomycetota</taxon>
        <taxon>Actinomycetes</taxon>
        <taxon>Micrococcales</taxon>
        <taxon>Dermatophilaceae</taxon>
        <taxon>Candidatus Phosphoribacter</taxon>
    </lineage>
</organism>
<dbReference type="CDD" id="cd20070">
    <property type="entry name" value="5TM_YidC_Alb3"/>
    <property type="match status" value="1"/>
</dbReference>
<keyword evidence="9 18" id="KW-0472">Membrane</keyword>
<feature type="region of interest" description="Disordered" evidence="17">
    <location>
        <begin position="294"/>
        <end position="351"/>
    </location>
</feature>
<evidence type="ECO:0000313" key="20">
    <source>
        <dbReference type="EMBL" id="MBK7274406.1"/>
    </source>
</evidence>
<keyword evidence="8 18" id="KW-1133">Transmembrane helix</keyword>
<dbReference type="Proteomes" id="UP000726105">
    <property type="component" value="Unassembled WGS sequence"/>
</dbReference>
<evidence type="ECO:0000256" key="13">
    <source>
        <dbReference type="ARBA" id="ARBA00031538"/>
    </source>
</evidence>
<comment type="similarity">
    <text evidence="2">Belongs to the OXA1/ALB3/YidC family. Type 1 subfamily.</text>
</comment>
<gene>
    <name evidence="20" type="primary">yidC</name>
    <name evidence="20" type="ORF">IPI13_14980</name>
</gene>
<feature type="compositionally biased region" description="Basic residues" evidence="17">
    <location>
        <begin position="316"/>
        <end position="326"/>
    </location>
</feature>
<dbReference type="AlphaFoldDB" id="A0A935M6H3"/>
<proteinExistence type="inferred from homology"/>
<evidence type="ECO:0000256" key="1">
    <source>
        <dbReference type="ARBA" id="ARBA00004651"/>
    </source>
</evidence>
<evidence type="ECO:0000256" key="10">
    <source>
        <dbReference type="ARBA" id="ARBA00023186"/>
    </source>
</evidence>
<evidence type="ECO:0000256" key="16">
    <source>
        <dbReference type="RuleBase" id="RU003945"/>
    </source>
</evidence>
<dbReference type="InterPro" id="IPR047196">
    <property type="entry name" value="YidC_ALB_C"/>
</dbReference>
<feature type="compositionally biased region" description="Polar residues" evidence="17">
    <location>
        <begin position="306"/>
        <end position="315"/>
    </location>
</feature>
<evidence type="ECO:0000256" key="11">
    <source>
        <dbReference type="ARBA" id="ARBA00025034"/>
    </source>
</evidence>
<keyword evidence="7" id="KW-0653">Protein transport</keyword>
<keyword evidence="5" id="KW-1003">Cell membrane</keyword>
<evidence type="ECO:0000256" key="14">
    <source>
        <dbReference type="ARBA" id="ARBA00033245"/>
    </source>
</evidence>
<dbReference type="InterPro" id="IPR001708">
    <property type="entry name" value="YidC/ALB3/OXA1/COX18"/>
</dbReference>
<evidence type="ECO:0000256" key="9">
    <source>
        <dbReference type="ARBA" id="ARBA00023136"/>
    </source>
</evidence>
<evidence type="ECO:0000259" key="19">
    <source>
        <dbReference type="Pfam" id="PF02096"/>
    </source>
</evidence>
<accession>A0A935M6H3</accession>
<name>A0A935M6H3_9MICO</name>
<evidence type="ECO:0000256" key="15">
    <source>
        <dbReference type="ARBA" id="ARBA00033342"/>
    </source>
</evidence>
<evidence type="ECO:0000256" key="18">
    <source>
        <dbReference type="SAM" id="Phobius"/>
    </source>
</evidence>
<evidence type="ECO:0000256" key="7">
    <source>
        <dbReference type="ARBA" id="ARBA00022927"/>
    </source>
</evidence>
<dbReference type="InterPro" id="IPR028055">
    <property type="entry name" value="YidC/Oxa/ALB_C"/>
</dbReference>
<evidence type="ECO:0000256" key="5">
    <source>
        <dbReference type="ARBA" id="ARBA00022475"/>
    </source>
</evidence>
<evidence type="ECO:0000256" key="6">
    <source>
        <dbReference type="ARBA" id="ARBA00022692"/>
    </source>
</evidence>
<dbReference type="Pfam" id="PF02096">
    <property type="entry name" value="60KD_IMP"/>
    <property type="match status" value="1"/>
</dbReference>
<evidence type="ECO:0000256" key="17">
    <source>
        <dbReference type="SAM" id="MobiDB-lite"/>
    </source>
</evidence>
<evidence type="ECO:0000256" key="4">
    <source>
        <dbReference type="ARBA" id="ARBA00022448"/>
    </source>
</evidence>
<feature type="compositionally biased region" description="Low complexity" evidence="17">
    <location>
        <begin position="327"/>
        <end position="351"/>
    </location>
</feature>
<keyword evidence="10" id="KW-0143">Chaperone</keyword>
<dbReference type="PANTHER" id="PTHR12428:SF65">
    <property type="entry name" value="CYTOCHROME C OXIDASE ASSEMBLY PROTEIN COX18, MITOCHONDRIAL"/>
    <property type="match status" value="1"/>
</dbReference>
<evidence type="ECO:0000313" key="21">
    <source>
        <dbReference type="Proteomes" id="UP000726105"/>
    </source>
</evidence>
<feature type="transmembrane region" description="Helical" evidence="18">
    <location>
        <begin position="178"/>
        <end position="198"/>
    </location>
</feature>
<dbReference type="NCBIfam" id="NF002350">
    <property type="entry name" value="PRK01315.1"/>
    <property type="match status" value="1"/>
</dbReference>
<comment type="caution">
    <text evidence="20">The sequence shown here is derived from an EMBL/GenBank/DDBJ whole genome shotgun (WGS) entry which is preliminary data.</text>
</comment>
<evidence type="ECO:0000256" key="12">
    <source>
        <dbReference type="ARBA" id="ARBA00026028"/>
    </source>
</evidence>
<dbReference type="GO" id="GO:0032977">
    <property type="term" value="F:membrane insertase activity"/>
    <property type="evidence" value="ECO:0007669"/>
    <property type="project" value="InterPro"/>
</dbReference>